<protein>
    <recommendedName>
        <fullName evidence="1">holo-[acyl-carrier-protein] synthase</fullName>
        <ecNumber evidence="1">2.7.8.7</ecNumber>
    </recommendedName>
</protein>
<dbReference type="Pfam" id="PF01648">
    <property type="entry name" value="ACPS"/>
    <property type="match status" value="1"/>
</dbReference>
<proteinExistence type="predicted"/>
<dbReference type="InterPro" id="IPR050559">
    <property type="entry name" value="P-Pant_transferase_sf"/>
</dbReference>
<feature type="domain" description="4'-phosphopantetheinyl transferase" evidence="3">
    <location>
        <begin position="110"/>
        <end position="187"/>
    </location>
</feature>
<dbReference type="InterPro" id="IPR008278">
    <property type="entry name" value="4-PPantetheinyl_Trfase_dom"/>
</dbReference>
<reference evidence="5 6" key="1">
    <citation type="submission" date="2019-03" db="EMBL/GenBank/DDBJ databases">
        <title>Sequencing 25 genomes of Wallemia mellicola.</title>
        <authorList>
            <person name="Gostincar C."/>
        </authorList>
    </citation>
    <scope>NUCLEOTIDE SEQUENCE [LARGE SCALE GENOMIC DNA]</scope>
    <source>
        <strain evidence="5 6">EXF-1262</strain>
    </source>
</reference>
<dbReference type="GO" id="GO:0000287">
    <property type="term" value="F:magnesium ion binding"/>
    <property type="evidence" value="ECO:0007669"/>
    <property type="project" value="InterPro"/>
</dbReference>
<evidence type="ECO:0000256" key="1">
    <source>
        <dbReference type="ARBA" id="ARBA00013172"/>
    </source>
</evidence>
<dbReference type="PANTHER" id="PTHR12215:SF10">
    <property type="entry name" value="L-AMINOADIPATE-SEMIALDEHYDE DEHYDROGENASE-PHOSPHOPANTETHEINYL TRANSFERASE"/>
    <property type="match status" value="1"/>
</dbReference>
<dbReference type="InterPro" id="IPR037143">
    <property type="entry name" value="4-PPantetheinyl_Trfase_dom_sf"/>
</dbReference>
<dbReference type="SUPFAM" id="SSF56214">
    <property type="entry name" value="4'-phosphopantetheinyl transferase"/>
    <property type="match status" value="2"/>
</dbReference>
<dbReference type="GO" id="GO:0019878">
    <property type="term" value="P:lysine biosynthetic process via aminoadipic acid"/>
    <property type="evidence" value="ECO:0007669"/>
    <property type="project" value="TreeGrafter"/>
</dbReference>
<evidence type="ECO:0000259" key="4">
    <source>
        <dbReference type="Pfam" id="PF22624"/>
    </source>
</evidence>
<name>A0A4T0RE54_9BASI</name>
<dbReference type="Pfam" id="PF22624">
    <property type="entry name" value="AASDHPPT_N"/>
    <property type="match status" value="1"/>
</dbReference>
<dbReference type="EMBL" id="SPRH01000050">
    <property type="protein sequence ID" value="TIB97262.1"/>
    <property type="molecule type" value="Genomic_DNA"/>
</dbReference>
<dbReference type="EC" id="2.7.8.7" evidence="1"/>
<gene>
    <name evidence="5" type="ORF">E3Q17_03464</name>
</gene>
<dbReference type="Proteomes" id="UP000307169">
    <property type="component" value="Unassembled WGS sequence"/>
</dbReference>
<dbReference type="GO" id="GO:0005829">
    <property type="term" value="C:cytosol"/>
    <property type="evidence" value="ECO:0007669"/>
    <property type="project" value="TreeGrafter"/>
</dbReference>
<sequence length="281" mass="32265">MRVIAVKIADWNPNDELFNALLSTLDLASIERTKAYRFRDDAKRSIIGRLLPRYILTKHFNVDWKSIEFGATPENRPFYTSPEIIPVSDYNVSHDGDYVLIGYTCSPNSRIGVDITRLALPRNTTHEEFYEAFETQMHKSESVNLNAMPDHESKLRRLLSLWTLKEAYTKALGFGLGFDFSRVAYEFPYDNSNASSEQKVEVASARISGLKVDDRVLHLGYVTEGVLNRWDFYQGQLDGHLIAVSLRDGSREQYEHHSQTDWLDILKVDDLVKDVLSINKI</sequence>
<comment type="caution">
    <text evidence="5">The sequence shown here is derived from an EMBL/GenBank/DDBJ whole genome shotgun (WGS) entry which is preliminary data.</text>
</comment>
<dbReference type="PANTHER" id="PTHR12215">
    <property type="entry name" value="PHOSPHOPANTETHEINE TRANSFERASE"/>
    <property type="match status" value="1"/>
</dbReference>
<organism evidence="5 6">
    <name type="scientific">Wallemia mellicola</name>
    <dbReference type="NCBI Taxonomy" id="1708541"/>
    <lineage>
        <taxon>Eukaryota</taxon>
        <taxon>Fungi</taxon>
        <taxon>Dikarya</taxon>
        <taxon>Basidiomycota</taxon>
        <taxon>Wallemiomycotina</taxon>
        <taxon>Wallemiomycetes</taxon>
        <taxon>Wallemiales</taxon>
        <taxon>Wallemiaceae</taxon>
        <taxon>Wallemia</taxon>
    </lineage>
</organism>
<dbReference type="GO" id="GO:0008897">
    <property type="term" value="F:holo-[acyl-carrier-protein] synthase activity"/>
    <property type="evidence" value="ECO:0007669"/>
    <property type="project" value="UniProtKB-EC"/>
</dbReference>
<dbReference type="AlphaFoldDB" id="A0A4T0RE54"/>
<dbReference type="Gene3D" id="3.90.470.20">
    <property type="entry name" value="4'-phosphopantetheinyl transferase domain"/>
    <property type="match status" value="2"/>
</dbReference>
<evidence type="ECO:0000313" key="5">
    <source>
        <dbReference type="EMBL" id="TIB97262.1"/>
    </source>
</evidence>
<evidence type="ECO:0000313" key="6">
    <source>
        <dbReference type="Proteomes" id="UP000307169"/>
    </source>
</evidence>
<evidence type="ECO:0000256" key="2">
    <source>
        <dbReference type="ARBA" id="ARBA00022679"/>
    </source>
</evidence>
<accession>A0A4T0RE54</accession>
<keyword evidence="2 5" id="KW-0808">Transferase</keyword>
<evidence type="ECO:0000259" key="3">
    <source>
        <dbReference type="Pfam" id="PF01648"/>
    </source>
</evidence>
<feature type="domain" description="4'-phosphopantetheinyl transferase N-terminal" evidence="4">
    <location>
        <begin position="10"/>
        <end position="101"/>
    </location>
</feature>
<dbReference type="InterPro" id="IPR055066">
    <property type="entry name" value="AASDHPPT_N"/>
</dbReference>